<evidence type="ECO:0000256" key="2">
    <source>
        <dbReference type="ARBA" id="ARBA00022448"/>
    </source>
</evidence>
<feature type="transmembrane region" description="Helical" evidence="10">
    <location>
        <begin position="30"/>
        <end position="56"/>
    </location>
</feature>
<sequence>MRRSGGWKQAAEGAGYLHAGIRAFYRDPGLWGYALIPMGILFAFYALMMLLLFWFAAPWAAGLLPDPAQWSAWFRWLLYAARVLIYVSVFGMAVLTGAFFLCSLYEAFGAFFFDSLVQKFERERYGVEAAPVPFRENLRYLLQSAGFSFVTMIWSFLLFWPGIFIPVAGILPAVLVVGYRFGLTYVFSSAFADRVDVREVRRLAARNRALMLGFGAAGYLWLLIPFSAVFLLPGFALGGAMIYRERLICSTKQGGVS</sequence>
<keyword evidence="5" id="KW-0028">Amino-acid biosynthesis</keyword>
<reference evidence="11 12" key="1">
    <citation type="submission" date="2019-08" db="EMBL/GenBank/DDBJ databases">
        <title>In-depth cultivation of the pig gut microbiome towards novel bacterial diversity and tailored functional studies.</title>
        <authorList>
            <person name="Wylensek D."/>
            <person name="Hitch T.C.A."/>
            <person name="Clavel T."/>
        </authorList>
    </citation>
    <scope>NUCLEOTIDE SEQUENCE [LARGE SCALE GENOMIC DNA]</scope>
    <source>
        <strain evidence="11 12">BBE-744-WT-12</strain>
    </source>
</reference>
<keyword evidence="3" id="KW-1003">Cell membrane</keyword>
<dbReference type="InterPro" id="IPR050480">
    <property type="entry name" value="CysZ-like"/>
</dbReference>
<protein>
    <recommendedName>
        <fullName evidence="13">CysZ protein</fullName>
    </recommendedName>
</protein>
<evidence type="ECO:0000256" key="1">
    <source>
        <dbReference type="ARBA" id="ARBA00004141"/>
    </source>
</evidence>
<evidence type="ECO:0000256" key="4">
    <source>
        <dbReference type="ARBA" id="ARBA00022519"/>
    </source>
</evidence>
<dbReference type="PANTHER" id="PTHR37468:SF1">
    <property type="entry name" value="SULFATE TRANSPORTER CYSZ"/>
    <property type="match status" value="1"/>
</dbReference>
<dbReference type="PANTHER" id="PTHR37468">
    <property type="entry name" value="SULFATE TRANSPORTER CYSZ"/>
    <property type="match status" value="1"/>
</dbReference>
<feature type="transmembrane region" description="Helical" evidence="10">
    <location>
        <begin position="209"/>
        <end position="232"/>
    </location>
</feature>
<evidence type="ECO:0000256" key="9">
    <source>
        <dbReference type="ARBA" id="ARBA00023136"/>
    </source>
</evidence>
<keyword evidence="6 10" id="KW-0812">Transmembrane</keyword>
<dbReference type="GO" id="GO:0000103">
    <property type="term" value="P:sulfate assimilation"/>
    <property type="evidence" value="ECO:0007669"/>
    <property type="project" value="TreeGrafter"/>
</dbReference>
<evidence type="ECO:0000256" key="7">
    <source>
        <dbReference type="ARBA" id="ARBA00022989"/>
    </source>
</evidence>
<dbReference type="EMBL" id="VUNS01000006">
    <property type="protein sequence ID" value="MST96907.1"/>
    <property type="molecule type" value="Genomic_DNA"/>
</dbReference>
<dbReference type="Proteomes" id="UP000435649">
    <property type="component" value="Unassembled WGS sequence"/>
</dbReference>
<evidence type="ECO:0000256" key="8">
    <source>
        <dbReference type="ARBA" id="ARBA00023032"/>
    </source>
</evidence>
<feature type="transmembrane region" description="Helical" evidence="10">
    <location>
        <begin position="140"/>
        <end position="157"/>
    </location>
</feature>
<dbReference type="AlphaFoldDB" id="A0A844G015"/>
<accession>A0A844G015</accession>
<organism evidence="11 12">
    <name type="scientific">Victivallis lenta</name>
    <dbReference type="NCBI Taxonomy" id="2606640"/>
    <lineage>
        <taxon>Bacteria</taxon>
        <taxon>Pseudomonadati</taxon>
        <taxon>Lentisphaerota</taxon>
        <taxon>Lentisphaeria</taxon>
        <taxon>Victivallales</taxon>
        <taxon>Victivallaceae</taxon>
        <taxon>Victivallis</taxon>
    </lineage>
</organism>
<gene>
    <name evidence="11" type="ORF">FYJ85_07575</name>
</gene>
<dbReference type="RefSeq" id="WP_106052817.1">
    <property type="nucleotide sequence ID" value="NZ_CALXOB010000030.1"/>
</dbReference>
<comment type="caution">
    <text evidence="11">The sequence shown here is derived from an EMBL/GenBank/DDBJ whole genome shotgun (WGS) entry which is preliminary data.</text>
</comment>
<keyword evidence="2" id="KW-0813">Transport</keyword>
<evidence type="ECO:0000256" key="3">
    <source>
        <dbReference type="ARBA" id="ARBA00022475"/>
    </source>
</evidence>
<comment type="subcellular location">
    <subcellularLocation>
        <location evidence="1">Membrane</location>
        <topology evidence="1">Multi-pass membrane protein</topology>
    </subcellularLocation>
</comment>
<evidence type="ECO:0000313" key="11">
    <source>
        <dbReference type="EMBL" id="MST96907.1"/>
    </source>
</evidence>
<evidence type="ECO:0000256" key="5">
    <source>
        <dbReference type="ARBA" id="ARBA00022605"/>
    </source>
</evidence>
<evidence type="ECO:0000313" key="12">
    <source>
        <dbReference type="Proteomes" id="UP000435649"/>
    </source>
</evidence>
<evidence type="ECO:0000256" key="10">
    <source>
        <dbReference type="SAM" id="Phobius"/>
    </source>
</evidence>
<keyword evidence="9 10" id="KW-0472">Membrane</keyword>
<proteinExistence type="predicted"/>
<dbReference type="GO" id="GO:0005886">
    <property type="term" value="C:plasma membrane"/>
    <property type="evidence" value="ECO:0007669"/>
    <property type="project" value="TreeGrafter"/>
</dbReference>
<keyword evidence="7 10" id="KW-1133">Transmembrane helix</keyword>
<feature type="transmembrane region" description="Helical" evidence="10">
    <location>
        <begin position="76"/>
        <end position="102"/>
    </location>
</feature>
<dbReference type="GO" id="GO:0009675">
    <property type="term" value="F:high-affinity sulfate:proton symporter activity"/>
    <property type="evidence" value="ECO:0007669"/>
    <property type="project" value="TreeGrafter"/>
</dbReference>
<keyword evidence="12" id="KW-1185">Reference proteome</keyword>
<feature type="transmembrane region" description="Helical" evidence="10">
    <location>
        <begin position="163"/>
        <end position="188"/>
    </location>
</feature>
<evidence type="ECO:0008006" key="13">
    <source>
        <dbReference type="Google" id="ProtNLM"/>
    </source>
</evidence>
<dbReference type="Pfam" id="PF07264">
    <property type="entry name" value="EI24"/>
    <property type="match status" value="1"/>
</dbReference>
<dbReference type="GO" id="GO:0019344">
    <property type="term" value="P:cysteine biosynthetic process"/>
    <property type="evidence" value="ECO:0007669"/>
    <property type="project" value="TreeGrafter"/>
</dbReference>
<name>A0A844G015_9BACT</name>
<dbReference type="InterPro" id="IPR059112">
    <property type="entry name" value="CysZ/EI24"/>
</dbReference>
<keyword evidence="4" id="KW-0997">Cell inner membrane</keyword>
<evidence type="ECO:0000256" key="6">
    <source>
        <dbReference type="ARBA" id="ARBA00022692"/>
    </source>
</evidence>
<keyword evidence="8" id="KW-0764">Sulfate transport</keyword>